<proteinExistence type="predicted"/>
<name>A0A0V0XGN1_TRIPS</name>
<evidence type="ECO:0000313" key="3">
    <source>
        <dbReference type="Proteomes" id="UP000054815"/>
    </source>
</evidence>
<gene>
    <name evidence="2" type="ORF">T4E_2140</name>
</gene>
<protein>
    <submittedName>
        <fullName evidence="2">Uncharacterized protein</fullName>
    </submittedName>
</protein>
<evidence type="ECO:0000256" key="1">
    <source>
        <dbReference type="SAM" id="MobiDB-lite"/>
    </source>
</evidence>
<dbReference type="AlphaFoldDB" id="A0A0V0XGN1"/>
<evidence type="ECO:0000313" key="2">
    <source>
        <dbReference type="EMBL" id="KRX87186.1"/>
    </source>
</evidence>
<dbReference type="Proteomes" id="UP000054815">
    <property type="component" value="Unassembled WGS sequence"/>
</dbReference>
<sequence length="73" mass="8106">MSAVVEEQLPPGKAPHVKPFSENSESQRTFLLASNSKHELFPLAFISFTTCLQHLLGFFCKLPVNTVSLISMN</sequence>
<accession>A0A0V0XGN1</accession>
<reference evidence="2 3" key="1">
    <citation type="submission" date="2015-01" db="EMBL/GenBank/DDBJ databases">
        <title>Evolution of Trichinella species and genotypes.</title>
        <authorList>
            <person name="Korhonen P.K."/>
            <person name="Edoardo P."/>
            <person name="Giuseppe L.R."/>
            <person name="Gasser R.B."/>
        </authorList>
    </citation>
    <scope>NUCLEOTIDE SEQUENCE [LARGE SCALE GENOMIC DNA]</scope>
    <source>
        <strain evidence="2">ISS141</strain>
    </source>
</reference>
<feature type="region of interest" description="Disordered" evidence="1">
    <location>
        <begin position="1"/>
        <end position="22"/>
    </location>
</feature>
<dbReference type="EMBL" id="JYDU01000303">
    <property type="protein sequence ID" value="KRX87186.1"/>
    <property type="molecule type" value="Genomic_DNA"/>
</dbReference>
<comment type="caution">
    <text evidence="2">The sequence shown here is derived from an EMBL/GenBank/DDBJ whole genome shotgun (WGS) entry which is preliminary data.</text>
</comment>
<organism evidence="2 3">
    <name type="scientific">Trichinella pseudospiralis</name>
    <name type="common">Parasitic roundworm</name>
    <dbReference type="NCBI Taxonomy" id="6337"/>
    <lineage>
        <taxon>Eukaryota</taxon>
        <taxon>Metazoa</taxon>
        <taxon>Ecdysozoa</taxon>
        <taxon>Nematoda</taxon>
        <taxon>Enoplea</taxon>
        <taxon>Dorylaimia</taxon>
        <taxon>Trichinellida</taxon>
        <taxon>Trichinellidae</taxon>
        <taxon>Trichinella</taxon>
    </lineage>
</organism>